<dbReference type="GO" id="GO:0005829">
    <property type="term" value="C:cytosol"/>
    <property type="evidence" value="ECO:0007669"/>
    <property type="project" value="TreeGrafter"/>
</dbReference>
<dbReference type="PANTHER" id="PTHR21089">
    <property type="entry name" value="SHIKIMATE DEHYDROGENASE"/>
    <property type="match status" value="1"/>
</dbReference>
<accession>A0A094S8E8</accession>
<dbReference type="GO" id="GO:0050661">
    <property type="term" value="F:NADP binding"/>
    <property type="evidence" value="ECO:0007669"/>
    <property type="project" value="TreeGrafter"/>
</dbReference>
<organism evidence="2">
    <name type="scientific">freshwater metagenome</name>
    <dbReference type="NCBI Taxonomy" id="449393"/>
    <lineage>
        <taxon>unclassified sequences</taxon>
        <taxon>metagenomes</taxon>
        <taxon>ecological metagenomes</taxon>
    </lineage>
</organism>
<dbReference type="EMBL" id="JNSK01000137">
    <property type="protein sequence ID" value="KGA14213.1"/>
    <property type="molecule type" value="Genomic_DNA"/>
</dbReference>
<dbReference type="Gene3D" id="3.40.50.10860">
    <property type="entry name" value="Leucine Dehydrogenase, chain A, domain 1"/>
    <property type="match status" value="1"/>
</dbReference>
<dbReference type="Gene3D" id="3.40.50.720">
    <property type="entry name" value="NAD(P)-binding Rossmann-like Domain"/>
    <property type="match status" value="1"/>
</dbReference>
<dbReference type="InterPro" id="IPR022893">
    <property type="entry name" value="Shikimate_DH_fam"/>
</dbReference>
<dbReference type="GO" id="GO:0019632">
    <property type="term" value="P:shikimate metabolic process"/>
    <property type="evidence" value="ECO:0007669"/>
    <property type="project" value="TreeGrafter"/>
</dbReference>
<comment type="caution">
    <text evidence="2">The sequence shown here is derived from an EMBL/GenBank/DDBJ whole genome shotgun (WGS) entry which is preliminary data.</text>
</comment>
<dbReference type="GO" id="GO:0009423">
    <property type="term" value="P:chorismate biosynthetic process"/>
    <property type="evidence" value="ECO:0007669"/>
    <property type="project" value="TreeGrafter"/>
</dbReference>
<dbReference type="Pfam" id="PF08501">
    <property type="entry name" value="Shikimate_dh_N"/>
    <property type="match status" value="1"/>
</dbReference>
<dbReference type="SUPFAM" id="SSF51735">
    <property type="entry name" value="NAD(P)-binding Rossmann-fold domains"/>
    <property type="match status" value="1"/>
</dbReference>
<sequence>MIRGAVLGSPISHSLSPVLHRAAFESIGVAGSYEAIDVPSGTLNEFFLSNQSEFDYFSLTMPLKEEAHQLQVTCDELSLRIGSINTLYKKEGHWFGTSTDGLGFLAALAAQGFSDFSNALILGAGGTARAVAGALDGSVKTLSVMGRTSTRRNALERCVERSDFTYLPWHNDPDINSYDLIINTTPAGAADLLAENLPAQVSGLLFDVIYKPWPTVLASAWEDRSGKVINGKELLLWQGLDQLALVLTQEIDRSSLSTHLRSILSQL</sequence>
<dbReference type="GO" id="GO:0004764">
    <property type="term" value="F:shikimate 3-dehydrogenase (NADP+) activity"/>
    <property type="evidence" value="ECO:0007669"/>
    <property type="project" value="InterPro"/>
</dbReference>
<evidence type="ECO:0000259" key="1">
    <source>
        <dbReference type="Pfam" id="PF08501"/>
    </source>
</evidence>
<gene>
    <name evidence="2" type="ORF">GM50_20370</name>
</gene>
<dbReference type="InterPro" id="IPR036291">
    <property type="entry name" value="NAD(P)-bd_dom_sf"/>
</dbReference>
<dbReference type="SUPFAM" id="SSF53223">
    <property type="entry name" value="Aminoacid dehydrogenase-like, N-terminal domain"/>
    <property type="match status" value="1"/>
</dbReference>
<name>A0A094S8E8_9ZZZZ</name>
<dbReference type="CDD" id="cd01065">
    <property type="entry name" value="NAD_bind_Shikimate_DH"/>
    <property type="match status" value="1"/>
</dbReference>
<dbReference type="InterPro" id="IPR013708">
    <property type="entry name" value="Shikimate_DH-bd_N"/>
</dbReference>
<dbReference type="PANTHER" id="PTHR21089:SF1">
    <property type="entry name" value="BIFUNCTIONAL 3-DEHYDROQUINATE DEHYDRATASE_SHIKIMATE DEHYDROGENASE, CHLOROPLASTIC"/>
    <property type="match status" value="1"/>
</dbReference>
<dbReference type="InterPro" id="IPR046346">
    <property type="entry name" value="Aminoacid_DH-like_N_sf"/>
</dbReference>
<proteinExistence type="predicted"/>
<protein>
    <recommendedName>
        <fullName evidence="1">Shikimate dehydrogenase substrate binding N-terminal domain-containing protein</fullName>
    </recommendedName>
</protein>
<dbReference type="AlphaFoldDB" id="A0A094S8E8"/>
<reference evidence="2" key="1">
    <citation type="submission" date="2014-05" db="EMBL/GenBank/DDBJ databases">
        <title>Key roles for freshwater Actinobacteria revealed by deep metagenomic sequencing.</title>
        <authorList>
            <person name="Ghai R."/>
            <person name="Mizuno C.M."/>
            <person name="Picazo A."/>
            <person name="Camacho A."/>
            <person name="Rodriguez-Valera F."/>
        </authorList>
    </citation>
    <scope>NUCLEOTIDE SEQUENCE</scope>
</reference>
<feature type="domain" description="Shikimate dehydrogenase substrate binding N-terminal" evidence="1">
    <location>
        <begin position="6"/>
        <end position="87"/>
    </location>
</feature>
<evidence type="ECO:0000313" key="2">
    <source>
        <dbReference type="EMBL" id="KGA14213.1"/>
    </source>
</evidence>